<gene>
    <name evidence="1" type="ORF">GH815_16980</name>
</gene>
<dbReference type="AlphaFoldDB" id="A0A844BP09"/>
<dbReference type="RefSeq" id="WP_153749938.1">
    <property type="nucleotide sequence ID" value="NZ_BAAADI010000058.1"/>
</dbReference>
<protein>
    <recommendedName>
        <fullName evidence="3">Transposase</fullName>
    </recommendedName>
</protein>
<dbReference type="EMBL" id="WJPO01000036">
    <property type="protein sequence ID" value="MRH22673.1"/>
    <property type="molecule type" value="Genomic_DNA"/>
</dbReference>
<dbReference type="OrthoDB" id="9855885at2"/>
<dbReference type="Proteomes" id="UP000466730">
    <property type="component" value="Unassembled WGS sequence"/>
</dbReference>
<evidence type="ECO:0000313" key="2">
    <source>
        <dbReference type="Proteomes" id="UP000466730"/>
    </source>
</evidence>
<reference evidence="1 2" key="1">
    <citation type="submission" date="2019-11" db="EMBL/GenBank/DDBJ databases">
        <title>Draft Whole-Genome sequence of the marine photosynthetic bacterium Rhodovulum strictum DSM 11289.</title>
        <authorList>
            <person name="Kyndt J.A."/>
            <person name="Meyer T.E."/>
        </authorList>
    </citation>
    <scope>NUCLEOTIDE SEQUENCE [LARGE SCALE GENOMIC DNA]</scope>
    <source>
        <strain evidence="1 2">DSM 11289</strain>
    </source>
</reference>
<proteinExistence type="predicted"/>
<evidence type="ECO:0000313" key="1">
    <source>
        <dbReference type="EMBL" id="MRH22673.1"/>
    </source>
</evidence>
<sequence>MATTIKPRPGDACDPRFLDMVRLHYMSPEQLSLAACWRRACKAAEGTDIPIASYATVRRLMYRTTRQPGPRLHAGAA</sequence>
<dbReference type="Gene3D" id="1.10.10.60">
    <property type="entry name" value="Homeodomain-like"/>
    <property type="match status" value="1"/>
</dbReference>
<keyword evidence="2" id="KW-1185">Reference proteome</keyword>
<comment type="caution">
    <text evidence="1">The sequence shown here is derived from an EMBL/GenBank/DDBJ whole genome shotgun (WGS) entry which is preliminary data.</text>
</comment>
<name>A0A844BP09_9RHOB</name>
<evidence type="ECO:0008006" key="3">
    <source>
        <dbReference type="Google" id="ProtNLM"/>
    </source>
</evidence>
<accession>A0A844BP09</accession>
<organism evidence="1 2">
    <name type="scientific">Rhodovulum strictum</name>
    <dbReference type="NCBI Taxonomy" id="58314"/>
    <lineage>
        <taxon>Bacteria</taxon>
        <taxon>Pseudomonadati</taxon>
        <taxon>Pseudomonadota</taxon>
        <taxon>Alphaproteobacteria</taxon>
        <taxon>Rhodobacterales</taxon>
        <taxon>Paracoccaceae</taxon>
        <taxon>Rhodovulum</taxon>
    </lineage>
</organism>